<reference evidence="2" key="1">
    <citation type="journal article" date="2021" name="Nat. Commun.">
        <title>Genetic determinants of endophytism in the Arabidopsis root mycobiome.</title>
        <authorList>
            <person name="Mesny F."/>
            <person name="Miyauchi S."/>
            <person name="Thiergart T."/>
            <person name="Pickel B."/>
            <person name="Atanasova L."/>
            <person name="Karlsson M."/>
            <person name="Huettel B."/>
            <person name="Barry K.W."/>
            <person name="Haridas S."/>
            <person name="Chen C."/>
            <person name="Bauer D."/>
            <person name="Andreopoulos W."/>
            <person name="Pangilinan J."/>
            <person name="LaButti K."/>
            <person name="Riley R."/>
            <person name="Lipzen A."/>
            <person name="Clum A."/>
            <person name="Drula E."/>
            <person name="Henrissat B."/>
            <person name="Kohler A."/>
            <person name="Grigoriev I.V."/>
            <person name="Martin F.M."/>
            <person name="Hacquard S."/>
        </authorList>
    </citation>
    <scope>NUCLEOTIDE SEQUENCE</scope>
    <source>
        <strain evidence="2">MPI-CAGE-AT-0021</strain>
    </source>
</reference>
<evidence type="ECO:0000313" key="2">
    <source>
        <dbReference type="EMBL" id="KAH7131389.1"/>
    </source>
</evidence>
<dbReference type="AlphaFoldDB" id="A0A9P9IUJ1"/>
<dbReference type="Proteomes" id="UP000717696">
    <property type="component" value="Unassembled WGS sequence"/>
</dbReference>
<dbReference type="Gene3D" id="3.30.70.330">
    <property type="match status" value="2"/>
</dbReference>
<dbReference type="EMBL" id="JAGMUU010000019">
    <property type="protein sequence ID" value="KAH7131389.1"/>
    <property type="molecule type" value="Genomic_DNA"/>
</dbReference>
<feature type="region of interest" description="Disordered" evidence="1">
    <location>
        <begin position="77"/>
        <end position="156"/>
    </location>
</feature>
<evidence type="ECO:0008006" key="4">
    <source>
        <dbReference type="Google" id="ProtNLM"/>
    </source>
</evidence>
<accession>A0A9P9IUJ1</accession>
<dbReference type="GO" id="GO:0003676">
    <property type="term" value="F:nucleic acid binding"/>
    <property type="evidence" value="ECO:0007669"/>
    <property type="project" value="InterPro"/>
</dbReference>
<evidence type="ECO:0000256" key="1">
    <source>
        <dbReference type="SAM" id="MobiDB-lite"/>
    </source>
</evidence>
<gene>
    <name evidence="2" type="ORF">B0J13DRAFT_103649</name>
</gene>
<keyword evidence="3" id="KW-1185">Reference proteome</keyword>
<proteinExistence type="predicted"/>
<dbReference type="SUPFAM" id="SSF54928">
    <property type="entry name" value="RNA-binding domain, RBD"/>
    <property type="match status" value="1"/>
</dbReference>
<evidence type="ECO:0000313" key="3">
    <source>
        <dbReference type="Proteomes" id="UP000717696"/>
    </source>
</evidence>
<dbReference type="OrthoDB" id="2935572at2759"/>
<comment type="caution">
    <text evidence="2">The sequence shown here is derived from an EMBL/GenBank/DDBJ whole genome shotgun (WGS) entry which is preliminary data.</text>
</comment>
<dbReference type="InterPro" id="IPR012677">
    <property type="entry name" value="Nucleotide-bd_a/b_plait_sf"/>
</dbReference>
<name>A0A9P9IUJ1_9HYPO</name>
<feature type="compositionally biased region" description="Polar residues" evidence="1">
    <location>
        <begin position="104"/>
        <end position="115"/>
    </location>
</feature>
<protein>
    <recommendedName>
        <fullName evidence="4">RRM domain-containing protein</fullName>
    </recommendedName>
</protein>
<organism evidence="2 3">
    <name type="scientific">Dactylonectria estremocensis</name>
    <dbReference type="NCBI Taxonomy" id="1079267"/>
    <lineage>
        <taxon>Eukaryota</taxon>
        <taxon>Fungi</taxon>
        <taxon>Dikarya</taxon>
        <taxon>Ascomycota</taxon>
        <taxon>Pezizomycotina</taxon>
        <taxon>Sordariomycetes</taxon>
        <taxon>Hypocreomycetidae</taxon>
        <taxon>Hypocreales</taxon>
        <taxon>Nectriaceae</taxon>
        <taxon>Dactylonectria</taxon>
    </lineage>
</organism>
<dbReference type="CDD" id="cd12261">
    <property type="entry name" value="RRM1_3_MRN1"/>
    <property type="match status" value="1"/>
</dbReference>
<dbReference type="InterPro" id="IPR035979">
    <property type="entry name" value="RBD_domain_sf"/>
</dbReference>
<feature type="compositionally biased region" description="Polar residues" evidence="1">
    <location>
        <begin position="141"/>
        <end position="156"/>
    </location>
</feature>
<sequence>MVTHHSAINPASVHKNRAQVGMASVQTQFLPEAQDHVLAAICISQAEYNNLLEVARQYTRLRQSLLRGGIDEETIAILSNAEPPPEEIRPAAPDWSIAPGGPFKQSSKPSSSNTPRYVAQSYLGPSFEQKGGGSWDEADSVSETASLSIDSSTGGVPVASSTVSTTIPFTPQVDRLATRTIYLYNLTEGVTHADITAAIRGGQLLDVYLRHRDRTASVSFVYGEDAKALYARARHHDLYIKNKKVELRWADRQFTLPGHVAHKIATGATRNLVIQNCDSIHTEESIRDDLEHIHNLVVIRIDFVRGDCFIRTNSIHNAMFARTCMMSRVKYRGSRIQWAPDECAQPLAQVQVSRRSSALVAKAPPTNRMANRFHLLNLGNENGYGGDDNVDDDDSDDTLH</sequence>